<comment type="caution">
    <text evidence="1">The sequence shown here is derived from an EMBL/GenBank/DDBJ whole genome shotgun (WGS) entry which is preliminary data.</text>
</comment>
<evidence type="ECO:0000313" key="2">
    <source>
        <dbReference type="Proteomes" id="UP000284785"/>
    </source>
</evidence>
<dbReference type="EMBL" id="QSJP01000037">
    <property type="protein sequence ID" value="RHD80651.1"/>
    <property type="molecule type" value="Genomic_DNA"/>
</dbReference>
<dbReference type="AlphaFoldDB" id="A0A414H9V3"/>
<protein>
    <submittedName>
        <fullName evidence="1">Uncharacterized protein</fullName>
    </submittedName>
</protein>
<dbReference type="RefSeq" id="WP_070750281.1">
    <property type="nucleotide sequence ID" value="NZ_CABJDH010000032.1"/>
</dbReference>
<evidence type="ECO:0000313" key="1">
    <source>
        <dbReference type="EMBL" id="RHD80651.1"/>
    </source>
</evidence>
<gene>
    <name evidence="1" type="ORF">DW780_25945</name>
</gene>
<organism evidence="1 2">
    <name type="scientific">Bacteroides thetaiotaomicron</name>
    <dbReference type="NCBI Taxonomy" id="818"/>
    <lineage>
        <taxon>Bacteria</taxon>
        <taxon>Pseudomonadati</taxon>
        <taxon>Bacteroidota</taxon>
        <taxon>Bacteroidia</taxon>
        <taxon>Bacteroidales</taxon>
        <taxon>Bacteroidaceae</taxon>
        <taxon>Bacteroides</taxon>
    </lineage>
</organism>
<sequence length="71" mass="7936">MAAEPDMPVIPSPSKTEIDDFDNALSELDYNDPMSFFDVARRLEAVIVREEGVETKRAAIGYQNMNAINSE</sequence>
<proteinExistence type="predicted"/>
<reference evidence="1 2" key="1">
    <citation type="submission" date="2018-08" db="EMBL/GenBank/DDBJ databases">
        <title>A genome reference for cultivated species of the human gut microbiota.</title>
        <authorList>
            <person name="Zou Y."/>
            <person name="Xue W."/>
            <person name="Luo G."/>
        </authorList>
    </citation>
    <scope>NUCLEOTIDE SEQUENCE [LARGE SCALE GENOMIC DNA]</scope>
    <source>
        <strain evidence="1 2">AM30-26</strain>
    </source>
</reference>
<dbReference type="Proteomes" id="UP000284785">
    <property type="component" value="Unassembled WGS sequence"/>
</dbReference>
<accession>A0A414H9V3</accession>
<name>A0A414H9V3_BACT4</name>